<dbReference type="Proteomes" id="UP001209878">
    <property type="component" value="Unassembled WGS sequence"/>
</dbReference>
<dbReference type="FunFam" id="2.60.120.290:FF:000005">
    <property type="entry name" value="Procollagen C-endopeptidase enhancer 1"/>
    <property type="match status" value="1"/>
</dbReference>
<evidence type="ECO:0000259" key="4">
    <source>
        <dbReference type="PROSITE" id="PS01180"/>
    </source>
</evidence>
<sequence length="153" mass="17220">MYNSIRVLCIEGCDESELVLNESKGTFGVTSYEYLDDICYLWKIQVDPNKIVKLQFLSFDVEYHKNCDNDVVKVYDGSDTRAPRLGSFCGSALPGDIVSADNTVYVSFVPSVQSNGFEIKYTTVDSGKNTLENSRLRRDNIWTSSPSMRNATK</sequence>
<evidence type="ECO:0000256" key="1">
    <source>
        <dbReference type="ARBA" id="ARBA00022737"/>
    </source>
</evidence>
<dbReference type="SUPFAM" id="SSF49854">
    <property type="entry name" value="Spermadhesin, CUB domain"/>
    <property type="match status" value="1"/>
</dbReference>
<dbReference type="PANTHER" id="PTHR24251:SF37">
    <property type="entry name" value="CUB DOMAIN-CONTAINING PROTEIN"/>
    <property type="match status" value="1"/>
</dbReference>
<evidence type="ECO:0000313" key="6">
    <source>
        <dbReference type="Proteomes" id="UP001209878"/>
    </source>
</evidence>
<dbReference type="InterPro" id="IPR000859">
    <property type="entry name" value="CUB_dom"/>
</dbReference>
<evidence type="ECO:0000256" key="2">
    <source>
        <dbReference type="ARBA" id="ARBA00023157"/>
    </source>
</evidence>
<dbReference type="SMART" id="SM00042">
    <property type="entry name" value="CUB"/>
    <property type="match status" value="1"/>
</dbReference>
<evidence type="ECO:0000313" key="5">
    <source>
        <dbReference type="EMBL" id="KAK2184541.1"/>
    </source>
</evidence>
<dbReference type="EMBL" id="JAODUO010000262">
    <property type="protein sequence ID" value="KAK2184541.1"/>
    <property type="molecule type" value="Genomic_DNA"/>
</dbReference>
<dbReference type="Gene3D" id="2.60.120.290">
    <property type="entry name" value="Spermadhesin, CUB domain"/>
    <property type="match status" value="1"/>
</dbReference>
<reference evidence="5" key="1">
    <citation type="journal article" date="2023" name="Mol. Biol. Evol.">
        <title>Third-Generation Sequencing Reveals the Adaptive Role of the Epigenome in Three Deep-Sea Polychaetes.</title>
        <authorList>
            <person name="Perez M."/>
            <person name="Aroh O."/>
            <person name="Sun Y."/>
            <person name="Lan Y."/>
            <person name="Juniper S.K."/>
            <person name="Young C.R."/>
            <person name="Angers B."/>
            <person name="Qian P.Y."/>
        </authorList>
    </citation>
    <scope>NUCLEOTIDE SEQUENCE</scope>
    <source>
        <strain evidence="5">R07B-5</strain>
    </source>
</reference>
<dbReference type="InterPro" id="IPR035914">
    <property type="entry name" value="Sperma_CUB_dom_sf"/>
</dbReference>
<accession>A0AAD9NY12</accession>
<dbReference type="Pfam" id="PF00431">
    <property type="entry name" value="CUB"/>
    <property type="match status" value="1"/>
</dbReference>
<comment type="caution">
    <text evidence="3">Lacks conserved residue(s) required for the propagation of feature annotation.</text>
</comment>
<dbReference type="PROSITE" id="PS01180">
    <property type="entry name" value="CUB"/>
    <property type="match status" value="1"/>
</dbReference>
<protein>
    <recommendedName>
        <fullName evidence="4">CUB domain-containing protein</fullName>
    </recommendedName>
</protein>
<dbReference type="PANTHER" id="PTHR24251">
    <property type="entry name" value="OVOCHYMASE-RELATED"/>
    <property type="match status" value="1"/>
</dbReference>
<name>A0AAD9NY12_RIDPI</name>
<gene>
    <name evidence="5" type="ORF">NP493_263g03037</name>
</gene>
<keyword evidence="1" id="KW-0677">Repeat</keyword>
<evidence type="ECO:0000256" key="3">
    <source>
        <dbReference type="PROSITE-ProRule" id="PRU00059"/>
    </source>
</evidence>
<keyword evidence="6" id="KW-1185">Reference proteome</keyword>
<dbReference type="AlphaFoldDB" id="A0AAD9NY12"/>
<dbReference type="CDD" id="cd00041">
    <property type="entry name" value="CUB"/>
    <property type="match status" value="1"/>
</dbReference>
<proteinExistence type="predicted"/>
<comment type="caution">
    <text evidence="5">The sequence shown here is derived from an EMBL/GenBank/DDBJ whole genome shotgun (WGS) entry which is preliminary data.</text>
</comment>
<feature type="domain" description="CUB" evidence="4">
    <location>
        <begin position="13"/>
        <end position="124"/>
    </location>
</feature>
<organism evidence="5 6">
    <name type="scientific">Ridgeia piscesae</name>
    <name type="common">Tubeworm</name>
    <dbReference type="NCBI Taxonomy" id="27915"/>
    <lineage>
        <taxon>Eukaryota</taxon>
        <taxon>Metazoa</taxon>
        <taxon>Spiralia</taxon>
        <taxon>Lophotrochozoa</taxon>
        <taxon>Annelida</taxon>
        <taxon>Polychaeta</taxon>
        <taxon>Sedentaria</taxon>
        <taxon>Canalipalpata</taxon>
        <taxon>Sabellida</taxon>
        <taxon>Siboglinidae</taxon>
        <taxon>Ridgeia</taxon>
    </lineage>
</organism>
<keyword evidence="2" id="KW-1015">Disulfide bond</keyword>